<dbReference type="EMBL" id="BAAATZ010000034">
    <property type="protein sequence ID" value="GAA2737509.1"/>
    <property type="molecule type" value="Genomic_DNA"/>
</dbReference>
<evidence type="ECO:0000313" key="8">
    <source>
        <dbReference type="Proteomes" id="UP001501842"/>
    </source>
</evidence>
<dbReference type="Proteomes" id="UP001501842">
    <property type="component" value="Unassembled WGS sequence"/>
</dbReference>
<dbReference type="SUPFAM" id="SSF56176">
    <property type="entry name" value="FAD-binding/transporter-associated domain-like"/>
    <property type="match status" value="1"/>
</dbReference>
<dbReference type="PROSITE" id="PS00862">
    <property type="entry name" value="OX2_COVAL_FAD"/>
    <property type="match status" value="1"/>
</dbReference>
<evidence type="ECO:0000256" key="2">
    <source>
        <dbReference type="ARBA" id="ARBA00005466"/>
    </source>
</evidence>
<dbReference type="InterPro" id="IPR050416">
    <property type="entry name" value="FAD-linked_Oxidoreductase"/>
</dbReference>
<dbReference type="Gene3D" id="3.40.462.20">
    <property type="match status" value="1"/>
</dbReference>
<gene>
    <name evidence="7" type="ORF">GCM10010439_67920</name>
</gene>
<dbReference type="RefSeq" id="WP_344457089.1">
    <property type="nucleotide sequence ID" value="NZ_BAAATZ010000034.1"/>
</dbReference>
<keyword evidence="3" id="KW-0285">Flavoprotein</keyword>
<keyword evidence="5" id="KW-0560">Oxidoreductase</keyword>
<evidence type="ECO:0000256" key="5">
    <source>
        <dbReference type="ARBA" id="ARBA00023002"/>
    </source>
</evidence>
<sequence length="504" mass="54418">MHDRRDLLRAGLLAAGGLATGLFDPTAADALRRAVPDRSAWRNLRRALSPASRLYFSSTAGYTALALPQNLRYSALRPAGIVSCGSARDVQTAVRWAVRHGMPLAPRSGGHNYAGYSTTTGLLIDLRRIRAVSPRGDRLAVGGGATNSDVYRAGTGGTGLYFPGGRCPGVGVAGLTLGGGLGFNDRRWGLTCDRLVETRVVLSDGTLVRATERENADLFWACRGGAGGNFGVNTAFVFDAVRVDRQVSTVFDLSFSLKRGVEVMDAVREMLQRDERAGRLDVRVGFAHPGEGKASIAVLGQYLGTDDRLRKVLAPLLALSPTRRFIEQRGFWRAQDRLALKSGREAMAAKSLVPTRWPDEEAITAVMERIGRWRPGLPGNSGHVTLFAMGGAVSALAPSETAFPHRRAVFVIDIGASWSVKSSVDVVDGLIRQIRAIYDVLARKLRTSAAYVNFPDPDLPGWHTAYYGANYDRLAEVKSRYDPSGVFRYGQSIGSPLVAEDLAS</sequence>
<feature type="domain" description="FAD-binding PCMH-type" evidence="6">
    <location>
        <begin position="74"/>
        <end position="243"/>
    </location>
</feature>
<dbReference type="Pfam" id="PF01565">
    <property type="entry name" value="FAD_binding_4"/>
    <property type="match status" value="1"/>
</dbReference>
<evidence type="ECO:0000259" key="6">
    <source>
        <dbReference type="PROSITE" id="PS51387"/>
    </source>
</evidence>
<evidence type="ECO:0000256" key="1">
    <source>
        <dbReference type="ARBA" id="ARBA00001974"/>
    </source>
</evidence>
<dbReference type="InterPro" id="IPR006093">
    <property type="entry name" value="Oxy_OxRdtase_FAD_BS"/>
</dbReference>
<dbReference type="PROSITE" id="PS51318">
    <property type="entry name" value="TAT"/>
    <property type="match status" value="1"/>
</dbReference>
<comment type="similarity">
    <text evidence="2">Belongs to the oxygen-dependent FAD-linked oxidoreductase family.</text>
</comment>
<evidence type="ECO:0000313" key="7">
    <source>
        <dbReference type="EMBL" id="GAA2737509.1"/>
    </source>
</evidence>
<accession>A0ABN3UR36</accession>
<proteinExistence type="inferred from homology"/>
<dbReference type="InterPro" id="IPR016169">
    <property type="entry name" value="FAD-bd_PCMH_sub2"/>
</dbReference>
<protein>
    <submittedName>
        <fullName evidence="7">FAD-binding oxidoreductase</fullName>
    </submittedName>
</protein>
<dbReference type="InterPro" id="IPR016164">
    <property type="entry name" value="FAD-linked_Oxase-like_C"/>
</dbReference>
<dbReference type="InterPro" id="IPR006094">
    <property type="entry name" value="Oxid_FAD_bind_N"/>
</dbReference>
<organism evidence="7 8">
    <name type="scientific">Actinocorallia aurantiaca</name>
    <dbReference type="NCBI Taxonomy" id="46204"/>
    <lineage>
        <taxon>Bacteria</taxon>
        <taxon>Bacillati</taxon>
        <taxon>Actinomycetota</taxon>
        <taxon>Actinomycetes</taxon>
        <taxon>Streptosporangiales</taxon>
        <taxon>Thermomonosporaceae</taxon>
        <taxon>Actinocorallia</taxon>
    </lineage>
</organism>
<dbReference type="InterPro" id="IPR016166">
    <property type="entry name" value="FAD-bd_PCMH"/>
</dbReference>
<reference evidence="7 8" key="1">
    <citation type="journal article" date="2019" name="Int. J. Syst. Evol. Microbiol.">
        <title>The Global Catalogue of Microorganisms (GCM) 10K type strain sequencing project: providing services to taxonomists for standard genome sequencing and annotation.</title>
        <authorList>
            <consortium name="The Broad Institute Genomics Platform"/>
            <consortium name="The Broad Institute Genome Sequencing Center for Infectious Disease"/>
            <person name="Wu L."/>
            <person name="Ma J."/>
        </authorList>
    </citation>
    <scope>NUCLEOTIDE SEQUENCE [LARGE SCALE GENOMIC DNA]</scope>
    <source>
        <strain evidence="7 8">JCM 8201</strain>
    </source>
</reference>
<dbReference type="InterPro" id="IPR036318">
    <property type="entry name" value="FAD-bd_PCMH-like_sf"/>
</dbReference>
<dbReference type="SUPFAM" id="SSF55103">
    <property type="entry name" value="FAD-linked oxidases, C-terminal domain"/>
    <property type="match status" value="1"/>
</dbReference>
<comment type="cofactor">
    <cofactor evidence="1">
        <name>FAD</name>
        <dbReference type="ChEBI" id="CHEBI:57692"/>
    </cofactor>
</comment>
<comment type="caution">
    <text evidence="7">The sequence shown here is derived from an EMBL/GenBank/DDBJ whole genome shotgun (WGS) entry which is preliminary data.</text>
</comment>
<dbReference type="PANTHER" id="PTHR42973">
    <property type="entry name" value="BINDING OXIDOREDUCTASE, PUTATIVE (AFU_ORTHOLOGUE AFUA_1G17690)-RELATED"/>
    <property type="match status" value="1"/>
</dbReference>
<keyword evidence="4" id="KW-0274">FAD</keyword>
<dbReference type="Gene3D" id="3.30.465.10">
    <property type="match status" value="1"/>
</dbReference>
<name>A0ABN3UR36_9ACTN</name>
<dbReference type="InterPro" id="IPR012951">
    <property type="entry name" value="BBE"/>
</dbReference>
<keyword evidence="8" id="KW-1185">Reference proteome</keyword>
<dbReference type="Pfam" id="PF08031">
    <property type="entry name" value="BBE"/>
    <property type="match status" value="1"/>
</dbReference>
<dbReference type="InterPro" id="IPR006311">
    <property type="entry name" value="TAT_signal"/>
</dbReference>
<evidence type="ECO:0000256" key="4">
    <source>
        <dbReference type="ARBA" id="ARBA00022827"/>
    </source>
</evidence>
<evidence type="ECO:0000256" key="3">
    <source>
        <dbReference type="ARBA" id="ARBA00022630"/>
    </source>
</evidence>
<dbReference type="PANTHER" id="PTHR42973:SF39">
    <property type="entry name" value="FAD-BINDING PCMH-TYPE DOMAIN-CONTAINING PROTEIN"/>
    <property type="match status" value="1"/>
</dbReference>
<dbReference type="PROSITE" id="PS51387">
    <property type="entry name" value="FAD_PCMH"/>
    <property type="match status" value="1"/>
</dbReference>